<keyword evidence="7" id="KW-0379">Hydroxylation</keyword>
<dbReference type="GO" id="GO:1902025">
    <property type="term" value="P:nitrate import"/>
    <property type="evidence" value="ECO:0007669"/>
    <property type="project" value="TreeGrafter"/>
</dbReference>
<evidence type="ECO:0000256" key="2">
    <source>
        <dbReference type="ARBA" id="ARBA00008963"/>
    </source>
</evidence>
<dbReference type="GO" id="GO:2000280">
    <property type="term" value="P:regulation of root development"/>
    <property type="evidence" value="ECO:0007669"/>
    <property type="project" value="TreeGrafter"/>
</dbReference>
<comment type="subcellular location">
    <subcellularLocation>
        <location evidence="1">Secreted</location>
        <location evidence="1">Extracellular space</location>
        <location evidence="1">Apoplast</location>
    </subcellularLocation>
</comment>
<dbReference type="InterPro" id="IPR033250">
    <property type="entry name" value="CEP"/>
</dbReference>
<dbReference type="GO" id="GO:0006995">
    <property type="term" value="P:cellular response to nitrogen starvation"/>
    <property type="evidence" value="ECO:0007669"/>
    <property type="project" value="UniProtKB-ARBA"/>
</dbReference>
<feature type="transmembrane region" description="Helical" evidence="9">
    <location>
        <begin position="6"/>
        <end position="24"/>
    </location>
</feature>
<keyword evidence="4" id="KW-0964">Secreted</keyword>
<keyword evidence="11" id="KW-1185">Reference proteome</keyword>
<comment type="caution">
    <text evidence="10">The sequence shown here is derived from an EMBL/GenBank/DDBJ whole genome shotgun (WGS) entry which is preliminary data.</text>
</comment>
<accession>A0AAN9Q8B6</accession>
<evidence type="ECO:0000256" key="3">
    <source>
        <dbReference type="ARBA" id="ARBA00022523"/>
    </source>
</evidence>
<dbReference type="GO" id="GO:0005179">
    <property type="term" value="F:hormone activity"/>
    <property type="evidence" value="ECO:0007669"/>
    <property type="project" value="UniProtKB-KW"/>
</dbReference>
<keyword evidence="6" id="KW-0732">Signal</keyword>
<gene>
    <name evidence="10" type="ORF">VNO77_32591</name>
</gene>
<evidence type="ECO:0000313" key="11">
    <source>
        <dbReference type="Proteomes" id="UP001367508"/>
    </source>
</evidence>
<evidence type="ECO:0000256" key="9">
    <source>
        <dbReference type="SAM" id="Phobius"/>
    </source>
</evidence>
<feature type="compositionally biased region" description="Basic and acidic residues" evidence="8">
    <location>
        <begin position="66"/>
        <end position="86"/>
    </location>
</feature>
<feature type="region of interest" description="Disordered" evidence="8">
    <location>
        <begin position="62"/>
        <end position="109"/>
    </location>
</feature>
<dbReference type="GO" id="GO:0048046">
    <property type="term" value="C:apoplast"/>
    <property type="evidence" value="ECO:0007669"/>
    <property type="project" value="UniProtKB-SubCell"/>
</dbReference>
<dbReference type="PANTHER" id="PTHR33348:SF39">
    <property type="entry name" value="PRECURSOR OF CEP5"/>
    <property type="match status" value="1"/>
</dbReference>
<evidence type="ECO:0000256" key="6">
    <source>
        <dbReference type="ARBA" id="ARBA00022729"/>
    </source>
</evidence>
<organism evidence="10 11">
    <name type="scientific">Canavalia gladiata</name>
    <name type="common">Sword bean</name>
    <name type="synonym">Dolichos gladiatus</name>
    <dbReference type="NCBI Taxonomy" id="3824"/>
    <lineage>
        <taxon>Eukaryota</taxon>
        <taxon>Viridiplantae</taxon>
        <taxon>Streptophyta</taxon>
        <taxon>Embryophyta</taxon>
        <taxon>Tracheophyta</taxon>
        <taxon>Spermatophyta</taxon>
        <taxon>Magnoliopsida</taxon>
        <taxon>eudicotyledons</taxon>
        <taxon>Gunneridae</taxon>
        <taxon>Pentapetalae</taxon>
        <taxon>rosids</taxon>
        <taxon>fabids</taxon>
        <taxon>Fabales</taxon>
        <taxon>Fabaceae</taxon>
        <taxon>Papilionoideae</taxon>
        <taxon>50 kb inversion clade</taxon>
        <taxon>NPAAA clade</taxon>
        <taxon>indigoferoid/millettioid clade</taxon>
        <taxon>Phaseoleae</taxon>
        <taxon>Canavalia</taxon>
    </lineage>
</organism>
<dbReference type="AlphaFoldDB" id="A0AAN9Q8B6"/>
<comment type="similarity">
    <text evidence="2">Belongs to the C-terminally encoded plant signaling peptide (CEP) family.</text>
</comment>
<name>A0AAN9Q8B6_CANGL</name>
<evidence type="ECO:0000256" key="8">
    <source>
        <dbReference type="SAM" id="MobiDB-lite"/>
    </source>
</evidence>
<keyword evidence="3" id="KW-0052">Apoplast</keyword>
<reference evidence="10 11" key="1">
    <citation type="submission" date="2024-01" db="EMBL/GenBank/DDBJ databases">
        <title>The genomes of 5 underutilized Papilionoideae crops provide insights into root nodulation and disease resistanc.</title>
        <authorList>
            <person name="Jiang F."/>
        </authorList>
    </citation>
    <scope>NUCLEOTIDE SEQUENCE [LARGE SCALE GENOMIC DNA]</scope>
    <source>
        <strain evidence="10">LVBAO_FW01</strain>
        <tissue evidence="10">Leaves</tissue>
    </source>
</reference>
<dbReference type="Proteomes" id="UP001367508">
    <property type="component" value="Unassembled WGS sequence"/>
</dbReference>
<keyword evidence="9" id="KW-0472">Membrane</keyword>
<proteinExistence type="inferred from homology"/>
<dbReference type="GO" id="GO:0048364">
    <property type="term" value="P:root development"/>
    <property type="evidence" value="ECO:0007669"/>
    <property type="project" value="InterPro"/>
</dbReference>
<dbReference type="GO" id="GO:1901371">
    <property type="term" value="P:regulation of leaf morphogenesis"/>
    <property type="evidence" value="ECO:0007669"/>
    <property type="project" value="TreeGrafter"/>
</dbReference>
<evidence type="ECO:0000256" key="5">
    <source>
        <dbReference type="ARBA" id="ARBA00022702"/>
    </source>
</evidence>
<evidence type="ECO:0000256" key="4">
    <source>
        <dbReference type="ARBA" id="ARBA00022525"/>
    </source>
</evidence>
<keyword evidence="9" id="KW-1133">Transmembrane helix</keyword>
<keyword evidence="9" id="KW-0812">Transmembrane</keyword>
<dbReference type="EMBL" id="JAYMYQ010000007">
    <property type="protein sequence ID" value="KAK7321708.1"/>
    <property type="molecule type" value="Genomic_DNA"/>
</dbReference>
<evidence type="ECO:0000313" key="10">
    <source>
        <dbReference type="EMBL" id="KAK7321708.1"/>
    </source>
</evidence>
<protein>
    <submittedName>
        <fullName evidence="10">Uncharacterized protein</fullName>
    </submittedName>
</protein>
<sequence length="109" mass="11906">MANLKLVFTINSIILALVFFNGIFSAMGRSMKYENSVKEMGTIEGNIVLWRRNMLENAAATTLDSKMPRGGDNGVEKWIDDFRPTDPGHSPGAGHSSPNPMDANVAPRP</sequence>
<evidence type="ECO:0000256" key="7">
    <source>
        <dbReference type="ARBA" id="ARBA00023278"/>
    </source>
</evidence>
<evidence type="ECO:0000256" key="1">
    <source>
        <dbReference type="ARBA" id="ARBA00004271"/>
    </source>
</evidence>
<keyword evidence="5" id="KW-0372">Hormone</keyword>
<dbReference type="PANTHER" id="PTHR33348">
    <property type="entry name" value="PRECURSOR OF CEP5"/>
    <property type="match status" value="1"/>
</dbReference>